<dbReference type="InterPro" id="IPR013783">
    <property type="entry name" value="Ig-like_fold"/>
</dbReference>
<organism evidence="2 3">
    <name type="scientific">Neotamlana sargassicola</name>
    <dbReference type="NCBI Taxonomy" id="2883125"/>
    <lineage>
        <taxon>Bacteria</taxon>
        <taxon>Pseudomonadati</taxon>
        <taxon>Bacteroidota</taxon>
        <taxon>Flavobacteriia</taxon>
        <taxon>Flavobacteriales</taxon>
        <taxon>Flavobacteriaceae</taxon>
        <taxon>Neotamlana</taxon>
    </lineage>
</organism>
<evidence type="ECO:0000256" key="1">
    <source>
        <dbReference type="SAM" id="SignalP"/>
    </source>
</evidence>
<dbReference type="Proteomes" id="UP001139286">
    <property type="component" value="Unassembled WGS sequence"/>
</dbReference>
<evidence type="ECO:0008006" key="4">
    <source>
        <dbReference type="Google" id="ProtNLM"/>
    </source>
</evidence>
<name>A0A9X1L744_9FLAO</name>
<dbReference type="AlphaFoldDB" id="A0A9X1L744"/>
<feature type="chain" id="PRO_5040827414" description="DUF4625 domain-containing protein" evidence="1">
    <location>
        <begin position="21"/>
        <end position="153"/>
    </location>
</feature>
<dbReference type="Gene3D" id="2.60.40.10">
    <property type="entry name" value="Immunoglobulins"/>
    <property type="match status" value="1"/>
</dbReference>
<keyword evidence="3" id="KW-1185">Reference proteome</keyword>
<accession>A0A9X1L744</accession>
<gene>
    <name evidence="2" type="ORF">LG651_07895</name>
</gene>
<comment type="caution">
    <text evidence="2">The sequence shown here is derived from an EMBL/GenBank/DDBJ whole genome shotgun (WGS) entry which is preliminary data.</text>
</comment>
<keyword evidence="1" id="KW-0732">Signal</keyword>
<reference evidence="2" key="1">
    <citation type="submission" date="2021-10" db="EMBL/GenBank/DDBJ databases">
        <title>Tamlana sargassums sp. nov., and Tamlana laminarinivorans sp. nov., two new bacteria isolated from the brown alga.</title>
        <authorList>
            <person name="Li J."/>
        </authorList>
    </citation>
    <scope>NUCLEOTIDE SEQUENCE</scope>
    <source>
        <strain evidence="2">62-3</strain>
    </source>
</reference>
<dbReference type="RefSeq" id="WP_226695584.1">
    <property type="nucleotide sequence ID" value="NZ_JAJAPX010000002.1"/>
</dbReference>
<feature type="signal peptide" evidence="1">
    <location>
        <begin position="1"/>
        <end position="20"/>
    </location>
</feature>
<dbReference type="EMBL" id="JAJAPX010000002">
    <property type="protein sequence ID" value="MCB4808174.1"/>
    <property type="molecule type" value="Genomic_DNA"/>
</dbReference>
<sequence>MKNLKNLTLLLLVCSMLVKCDFSSNYENIEESKDNSPPIIQIESPTANKVFYTDGGTEAPDYVVINATATDDSKIVTGTVTVYNSNKESVHFYEETSSTQNNISINEVYTSFRTVQEGDYSIEIEFTDSQGNSAIETINVTCLYSPIGGDTDA</sequence>
<protein>
    <recommendedName>
        <fullName evidence="4">DUF4625 domain-containing protein</fullName>
    </recommendedName>
</protein>
<evidence type="ECO:0000313" key="3">
    <source>
        <dbReference type="Proteomes" id="UP001139286"/>
    </source>
</evidence>
<proteinExistence type="predicted"/>
<evidence type="ECO:0000313" key="2">
    <source>
        <dbReference type="EMBL" id="MCB4808174.1"/>
    </source>
</evidence>